<reference evidence="5 6" key="2">
    <citation type="submission" date="2018-10" db="EMBL/GenBank/DDBJ databases">
        <authorList>
            <consortium name="Pathogen Informatics"/>
        </authorList>
    </citation>
    <scope>NUCLEOTIDE SEQUENCE [LARGE SCALE GENOMIC DNA]</scope>
</reference>
<keyword evidence="1" id="KW-0728">SH3 domain</keyword>
<dbReference type="WBParaSite" id="EVEC_0000686001-mRNA-1">
    <property type="protein sequence ID" value="EVEC_0000686001-mRNA-1"/>
    <property type="gene ID" value="EVEC_0000686001"/>
</dbReference>
<reference evidence="7" key="1">
    <citation type="submission" date="2017-02" db="UniProtKB">
        <authorList>
            <consortium name="WormBaseParasite"/>
        </authorList>
    </citation>
    <scope>IDENTIFICATION</scope>
</reference>
<dbReference type="PROSITE" id="PS51741">
    <property type="entry name" value="F_BAR"/>
    <property type="match status" value="1"/>
</dbReference>
<keyword evidence="2" id="KW-0175">Coiled coil</keyword>
<feature type="region of interest" description="Disordered" evidence="3">
    <location>
        <begin position="151"/>
        <end position="178"/>
    </location>
</feature>
<feature type="domain" description="F-BAR" evidence="4">
    <location>
        <begin position="1"/>
        <end position="270"/>
    </location>
</feature>
<dbReference type="EMBL" id="UXUI01008498">
    <property type="protein sequence ID" value="VDD91657.1"/>
    <property type="molecule type" value="Genomic_DNA"/>
</dbReference>
<evidence type="ECO:0000259" key="4">
    <source>
        <dbReference type="PROSITE" id="PS51741"/>
    </source>
</evidence>
<sequence>MENNIEGGFYEIGAYRHNARRYKEGIDELADIQEMLKERIGLETFYCKSLRAFHERWLSHAEKASSNSVKTIWKEVLGESAELGRLHGNLKDRISDEIVKTITIYLKDNYHSSPFRSAKEVRDIEEQFEKVQRPWKKQLEKVEKARKLFHNASQKERSASVQKKNADGDPSISTDNARKYEARWQKTKEDVSSFETLYRRSVADLDAIKNDYIAQMCDRHFRQRHKHIMTKTILGEVIEVLREPDSLNWCIGRKDGKKGLFPAAYVERLK</sequence>
<dbReference type="Pfam" id="PF00611">
    <property type="entry name" value="FCH"/>
    <property type="match status" value="1"/>
</dbReference>
<dbReference type="SUPFAM" id="SSF50044">
    <property type="entry name" value="SH3-domain"/>
    <property type="match status" value="1"/>
</dbReference>
<dbReference type="Proteomes" id="UP000274131">
    <property type="component" value="Unassembled WGS sequence"/>
</dbReference>
<evidence type="ECO:0000256" key="3">
    <source>
        <dbReference type="SAM" id="MobiDB-lite"/>
    </source>
</evidence>
<dbReference type="InterPro" id="IPR001060">
    <property type="entry name" value="FCH_dom"/>
</dbReference>
<dbReference type="SUPFAM" id="SSF103657">
    <property type="entry name" value="BAR/IMD domain-like"/>
    <property type="match status" value="1"/>
</dbReference>
<dbReference type="InterPro" id="IPR027267">
    <property type="entry name" value="AH/BAR_dom_sf"/>
</dbReference>
<keyword evidence="6" id="KW-1185">Reference proteome</keyword>
<evidence type="ECO:0000313" key="7">
    <source>
        <dbReference type="WBParaSite" id="EVEC_0000686001-mRNA-1"/>
    </source>
</evidence>
<dbReference type="GO" id="GO:0097320">
    <property type="term" value="P:plasma membrane tubulation"/>
    <property type="evidence" value="ECO:0007669"/>
    <property type="project" value="TreeGrafter"/>
</dbReference>
<dbReference type="SMART" id="SM00055">
    <property type="entry name" value="FCH"/>
    <property type="match status" value="1"/>
</dbReference>
<proteinExistence type="predicted"/>
<evidence type="ECO:0000313" key="5">
    <source>
        <dbReference type="EMBL" id="VDD91657.1"/>
    </source>
</evidence>
<dbReference type="PANTHER" id="PTHR23065">
    <property type="entry name" value="PROLINE-SERINE-THREONINE PHOSPHATASE INTERACTING PROTEIN 1"/>
    <property type="match status" value="1"/>
</dbReference>
<gene>
    <name evidence="5" type="ORF">EVEC_LOCUS6408</name>
</gene>
<dbReference type="InterPro" id="IPR031160">
    <property type="entry name" value="F_BAR_dom"/>
</dbReference>
<name>A0A0N4V8Z0_ENTVE</name>
<dbReference type="Pfam" id="PF07653">
    <property type="entry name" value="SH3_2"/>
    <property type="match status" value="1"/>
</dbReference>
<dbReference type="PANTHER" id="PTHR23065:SF11">
    <property type="entry name" value="SYNDAPIN, ISOFORM C"/>
    <property type="match status" value="1"/>
</dbReference>
<dbReference type="GO" id="GO:0030100">
    <property type="term" value="P:regulation of endocytosis"/>
    <property type="evidence" value="ECO:0007669"/>
    <property type="project" value="TreeGrafter"/>
</dbReference>
<dbReference type="STRING" id="51028.A0A0N4V8Z0"/>
<dbReference type="OrthoDB" id="10255128at2759"/>
<dbReference type="GO" id="GO:0007010">
    <property type="term" value="P:cytoskeleton organization"/>
    <property type="evidence" value="ECO:0007669"/>
    <property type="project" value="TreeGrafter"/>
</dbReference>
<dbReference type="InterPro" id="IPR001452">
    <property type="entry name" value="SH3_domain"/>
</dbReference>
<accession>A0A0N4V8Z0</accession>
<dbReference type="InterPro" id="IPR036028">
    <property type="entry name" value="SH3-like_dom_sf"/>
</dbReference>
<dbReference type="Gene3D" id="2.30.30.40">
    <property type="entry name" value="SH3 Domains"/>
    <property type="match status" value="1"/>
</dbReference>
<dbReference type="GO" id="GO:0005886">
    <property type="term" value="C:plasma membrane"/>
    <property type="evidence" value="ECO:0007669"/>
    <property type="project" value="TreeGrafter"/>
</dbReference>
<evidence type="ECO:0000313" key="6">
    <source>
        <dbReference type="Proteomes" id="UP000274131"/>
    </source>
</evidence>
<evidence type="ECO:0000256" key="1">
    <source>
        <dbReference type="ARBA" id="ARBA00022443"/>
    </source>
</evidence>
<organism evidence="7">
    <name type="scientific">Enterobius vermicularis</name>
    <name type="common">Human pinworm</name>
    <dbReference type="NCBI Taxonomy" id="51028"/>
    <lineage>
        <taxon>Eukaryota</taxon>
        <taxon>Metazoa</taxon>
        <taxon>Ecdysozoa</taxon>
        <taxon>Nematoda</taxon>
        <taxon>Chromadorea</taxon>
        <taxon>Rhabditida</taxon>
        <taxon>Spirurina</taxon>
        <taxon>Oxyuridomorpha</taxon>
        <taxon>Oxyuroidea</taxon>
        <taxon>Oxyuridae</taxon>
        <taxon>Enterobius</taxon>
    </lineage>
</organism>
<dbReference type="Gene3D" id="1.20.1270.60">
    <property type="entry name" value="Arfaptin homology (AH) domain/BAR domain"/>
    <property type="match status" value="1"/>
</dbReference>
<dbReference type="GO" id="GO:0005768">
    <property type="term" value="C:endosome"/>
    <property type="evidence" value="ECO:0007669"/>
    <property type="project" value="TreeGrafter"/>
</dbReference>
<dbReference type="GO" id="GO:0005543">
    <property type="term" value="F:phospholipid binding"/>
    <property type="evidence" value="ECO:0007669"/>
    <property type="project" value="TreeGrafter"/>
</dbReference>
<evidence type="ECO:0000256" key="2">
    <source>
        <dbReference type="PROSITE-ProRule" id="PRU01077"/>
    </source>
</evidence>
<protein>
    <submittedName>
        <fullName evidence="7">F-BAR domain-containing protein</fullName>
    </submittedName>
</protein>
<dbReference type="AlphaFoldDB" id="A0A0N4V8Z0"/>